<dbReference type="GO" id="GO:0040019">
    <property type="term" value="P:positive regulation of embryonic development"/>
    <property type="evidence" value="ECO:0007669"/>
    <property type="project" value="UniProtKB-ARBA"/>
</dbReference>
<dbReference type="PANTHER" id="PTHR24056">
    <property type="entry name" value="CELL DIVISION PROTEIN KINASE"/>
    <property type="match status" value="1"/>
</dbReference>
<dbReference type="Gene3D" id="1.10.510.10">
    <property type="entry name" value="Transferase(Phosphotransferase) domain 1"/>
    <property type="match status" value="1"/>
</dbReference>
<evidence type="ECO:0000256" key="10">
    <source>
        <dbReference type="PROSITE-ProRule" id="PRU10141"/>
    </source>
</evidence>
<feature type="compositionally biased region" description="Gly residues" evidence="12">
    <location>
        <begin position="363"/>
        <end position="376"/>
    </location>
</feature>
<comment type="catalytic activity">
    <reaction evidence="8">
        <text>L-threonyl-[protein] + ATP = O-phospho-L-threonyl-[protein] + ADP + H(+)</text>
        <dbReference type="Rhea" id="RHEA:46608"/>
        <dbReference type="Rhea" id="RHEA-COMP:11060"/>
        <dbReference type="Rhea" id="RHEA-COMP:11605"/>
        <dbReference type="ChEBI" id="CHEBI:15378"/>
        <dbReference type="ChEBI" id="CHEBI:30013"/>
        <dbReference type="ChEBI" id="CHEBI:30616"/>
        <dbReference type="ChEBI" id="CHEBI:61977"/>
        <dbReference type="ChEBI" id="CHEBI:456216"/>
        <dbReference type="EC" id="2.7.11.22"/>
    </reaction>
</comment>
<gene>
    <name evidence="14" type="ORF">MICPUCDRAFT_48067</name>
</gene>
<evidence type="ECO:0000256" key="1">
    <source>
        <dbReference type="ARBA" id="ARBA00006485"/>
    </source>
</evidence>
<dbReference type="GO" id="GO:0007346">
    <property type="term" value="P:regulation of mitotic cell cycle"/>
    <property type="evidence" value="ECO:0007669"/>
    <property type="project" value="TreeGrafter"/>
</dbReference>
<dbReference type="STRING" id="564608.C1MZB2"/>
<feature type="region of interest" description="Disordered" evidence="12">
    <location>
        <begin position="319"/>
        <end position="376"/>
    </location>
</feature>
<keyword evidence="3 11" id="KW-0723">Serine/threonine-protein kinase</keyword>
<sequence>MATEPTVSDYEKIGRIGEGTYGVVYRARNKKTGEIVAMKKVRMDKEKDGMPVTALREVRILQASRHKNIVNLLRVVTGRNAAAIFLVFEYCEHDMSKLIESHSFSESEVKCLVLQLLQAVHFLHSKWIFHRDLKLSNLLLNNRGELKLCDFGLARYYQPGNDGAYTPRVVTLWYRAPELLLGTAKYDAAVDNWAVGCVLAELLRHEPLFPGKAEVDTLERIFKLLGSPNERIWPGWSALPKAPTFRPPDQPYNYLELEFPKIPRSGVDLLNRLLTYDPRKRCTAKDALEHDYFKDQPLPKRLHDMPTFPSAHDANVRGLGRESAASSAWEGAAAEKAERRDHRDRGGGVKRQRDRSDERYGSAFGGARGGGGGHRR</sequence>
<dbReference type="PANTHER" id="PTHR24056:SF107">
    <property type="entry name" value="CYCLIN-DEPENDENT KINASE 11A-RELATED"/>
    <property type="match status" value="1"/>
</dbReference>
<protein>
    <recommendedName>
        <fullName evidence="2">cyclin-dependent kinase</fullName>
        <ecNumber evidence="2">2.7.11.22</ecNumber>
    </recommendedName>
</protein>
<dbReference type="FunFam" id="3.30.200.20:FF:000054">
    <property type="entry name" value="Cyclin-dependent kinase 11B"/>
    <property type="match status" value="1"/>
</dbReference>
<dbReference type="InterPro" id="IPR017441">
    <property type="entry name" value="Protein_kinase_ATP_BS"/>
</dbReference>
<dbReference type="SUPFAM" id="SSF56112">
    <property type="entry name" value="Protein kinase-like (PK-like)"/>
    <property type="match status" value="1"/>
</dbReference>
<evidence type="ECO:0000256" key="11">
    <source>
        <dbReference type="RuleBase" id="RU000304"/>
    </source>
</evidence>
<feature type="compositionally biased region" description="Basic and acidic residues" evidence="12">
    <location>
        <begin position="333"/>
        <end position="347"/>
    </location>
</feature>
<evidence type="ECO:0000313" key="15">
    <source>
        <dbReference type="Proteomes" id="UP000001876"/>
    </source>
</evidence>
<dbReference type="Proteomes" id="UP000001876">
    <property type="component" value="Unassembled WGS sequence"/>
</dbReference>
<evidence type="ECO:0000256" key="4">
    <source>
        <dbReference type="ARBA" id="ARBA00022679"/>
    </source>
</evidence>
<dbReference type="OMA" id="TEPGHAM"/>
<dbReference type="GO" id="GO:0005524">
    <property type="term" value="F:ATP binding"/>
    <property type="evidence" value="ECO:0007669"/>
    <property type="project" value="UniProtKB-UniRule"/>
</dbReference>
<accession>C1MZB2</accession>
<dbReference type="KEGG" id="mpp:MICPUCDRAFT_48067"/>
<keyword evidence="7 10" id="KW-0067">ATP-binding</keyword>
<evidence type="ECO:0000313" key="14">
    <source>
        <dbReference type="EMBL" id="EEH54834.1"/>
    </source>
</evidence>
<dbReference type="AlphaFoldDB" id="C1MZB2"/>
<evidence type="ECO:0000256" key="7">
    <source>
        <dbReference type="ARBA" id="ARBA00022840"/>
    </source>
</evidence>
<feature type="domain" description="Protein kinase" evidence="13">
    <location>
        <begin position="10"/>
        <end position="293"/>
    </location>
</feature>
<dbReference type="eggNOG" id="KOG0663">
    <property type="taxonomic scope" value="Eukaryota"/>
</dbReference>
<dbReference type="InterPro" id="IPR000719">
    <property type="entry name" value="Prot_kinase_dom"/>
</dbReference>
<dbReference type="SMART" id="SM00220">
    <property type="entry name" value="S_TKc"/>
    <property type="match status" value="1"/>
</dbReference>
<organism evidence="15">
    <name type="scientific">Micromonas pusilla (strain CCMP1545)</name>
    <name type="common">Picoplanktonic green alga</name>
    <dbReference type="NCBI Taxonomy" id="564608"/>
    <lineage>
        <taxon>Eukaryota</taxon>
        <taxon>Viridiplantae</taxon>
        <taxon>Chlorophyta</taxon>
        <taxon>Mamiellophyceae</taxon>
        <taxon>Mamiellales</taxon>
        <taxon>Mamiellaceae</taxon>
        <taxon>Micromonas</taxon>
    </lineage>
</organism>
<keyword evidence="15" id="KW-1185">Reference proteome</keyword>
<evidence type="ECO:0000256" key="2">
    <source>
        <dbReference type="ARBA" id="ARBA00012425"/>
    </source>
</evidence>
<evidence type="ECO:0000256" key="12">
    <source>
        <dbReference type="SAM" id="MobiDB-lite"/>
    </source>
</evidence>
<dbReference type="PROSITE" id="PS00108">
    <property type="entry name" value="PROTEIN_KINASE_ST"/>
    <property type="match status" value="1"/>
</dbReference>
<proteinExistence type="inferred from homology"/>
<evidence type="ECO:0000256" key="8">
    <source>
        <dbReference type="ARBA" id="ARBA00047811"/>
    </source>
</evidence>
<keyword evidence="5 10" id="KW-0547">Nucleotide-binding</keyword>
<evidence type="ECO:0000256" key="9">
    <source>
        <dbReference type="ARBA" id="ARBA00048367"/>
    </source>
</evidence>
<evidence type="ECO:0000256" key="6">
    <source>
        <dbReference type="ARBA" id="ARBA00022777"/>
    </source>
</evidence>
<dbReference type="GeneID" id="9686367"/>
<dbReference type="EC" id="2.7.11.22" evidence="2"/>
<evidence type="ECO:0000256" key="5">
    <source>
        <dbReference type="ARBA" id="ARBA00022741"/>
    </source>
</evidence>
<dbReference type="PROSITE" id="PS00107">
    <property type="entry name" value="PROTEIN_KINASE_ATP"/>
    <property type="match status" value="1"/>
</dbReference>
<dbReference type="GO" id="GO:0004693">
    <property type="term" value="F:cyclin-dependent protein serine/threonine kinase activity"/>
    <property type="evidence" value="ECO:0007669"/>
    <property type="project" value="UniProtKB-EC"/>
</dbReference>
<evidence type="ECO:0000256" key="3">
    <source>
        <dbReference type="ARBA" id="ARBA00022527"/>
    </source>
</evidence>
<reference evidence="14 15" key="1">
    <citation type="journal article" date="2009" name="Science">
        <title>Green evolution and dynamic adaptations revealed by genomes of the marine picoeukaryotes Micromonas.</title>
        <authorList>
            <person name="Worden A.Z."/>
            <person name="Lee J.H."/>
            <person name="Mock T."/>
            <person name="Rouze P."/>
            <person name="Simmons M.P."/>
            <person name="Aerts A.L."/>
            <person name="Allen A.E."/>
            <person name="Cuvelier M.L."/>
            <person name="Derelle E."/>
            <person name="Everett M.V."/>
            <person name="Foulon E."/>
            <person name="Grimwood J."/>
            <person name="Gundlach H."/>
            <person name="Henrissat B."/>
            <person name="Napoli C."/>
            <person name="McDonald S.M."/>
            <person name="Parker M.S."/>
            <person name="Rombauts S."/>
            <person name="Salamov A."/>
            <person name="Von Dassow P."/>
            <person name="Badger J.H."/>
            <person name="Coutinho P.M."/>
            <person name="Demir E."/>
            <person name="Dubchak I."/>
            <person name="Gentemann C."/>
            <person name="Eikrem W."/>
            <person name="Gready J.E."/>
            <person name="John U."/>
            <person name="Lanier W."/>
            <person name="Lindquist E.A."/>
            <person name="Lucas S."/>
            <person name="Mayer K.F."/>
            <person name="Moreau H."/>
            <person name="Not F."/>
            <person name="Otillar R."/>
            <person name="Panaud O."/>
            <person name="Pangilinan J."/>
            <person name="Paulsen I."/>
            <person name="Piegu B."/>
            <person name="Poliakov A."/>
            <person name="Robbens S."/>
            <person name="Schmutz J."/>
            <person name="Toulza E."/>
            <person name="Wyss T."/>
            <person name="Zelensky A."/>
            <person name="Zhou K."/>
            <person name="Armbrust E.V."/>
            <person name="Bhattacharya D."/>
            <person name="Goodenough U.W."/>
            <person name="Van de Peer Y."/>
            <person name="Grigoriev I.V."/>
        </authorList>
    </citation>
    <scope>NUCLEOTIDE SEQUENCE [LARGE SCALE GENOMIC DNA]</scope>
    <source>
        <strain evidence="14 15">CCMP1545</strain>
    </source>
</reference>
<dbReference type="InterPro" id="IPR011009">
    <property type="entry name" value="Kinase-like_dom_sf"/>
</dbReference>
<evidence type="ECO:0000259" key="13">
    <source>
        <dbReference type="PROSITE" id="PS50011"/>
    </source>
</evidence>
<dbReference type="InterPro" id="IPR050108">
    <property type="entry name" value="CDK"/>
</dbReference>
<keyword evidence="6" id="KW-0418">Kinase</keyword>
<dbReference type="FunFam" id="1.10.510.10:FF:000533">
    <property type="entry name" value="cyclin-dependent kinase 10"/>
    <property type="match status" value="1"/>
</dbReference>
<dbReference type="RefSeq" id="XP_003061184.1">
    <property type="nucleotide sequence ID" value="XM_003061138.1"/>
</dbReference>
<comment type="similarity">
    <text evidence="1">Belongs to the protein kinase superfamily. CMGC Ser/Thr protein kinase family. CDC2/CDKX subfamily.</text>
</comment>
<feature type="compositionally biased region" description="Low complexity" evidence="12">
    <location>
        <begin position="321"/>
        <end position="332"/>
    </location>
</feature>
<feature type="binding site" evidence="10">
    <location>
        <position position="39"/>
    </location>
    <ligand>
        <name>ATP</name>
        <dbReference type="ChEBI" id="CHEBI:30616"/>
    </ligand>
</feature>
<dbReference type="Pfam" id="PF00069">
    <property type="entry name" value="Pkinase"/>
    <property type="match status" value="1"/>
</dbReference>
<name>C1MZB2_MICPC</name>
<dbReference type="GO" id="GO:0005634">
    <property type="term" value="C:nucleus"/>
    <property type="evidence" value="ECO:0007669"/>
    <property type="project" value="TreeGrafter"/>
</dbReference>
<keyword evidence="4" id="KW-0808">Transferase</keyword>
<dbReference type="PROSITE" id="PS50011">
    <property type="entry name" value="PROTEIN_KINASE_DOM"/>
    <property type="match status" value="1"/>
</dbReference>
<dbReference type="EMBL" id="GG663743">
    <property type="protein sequence ID" value="EEH54834.1"/>
    <property type="molecule type" value="Genomic_DNA"/>
</dbReference>
<comment type="catalytic activity">
    <reaction evidence="9">
        <text>L-seryl-[protein] + ATP = O-phospho-L-seryl-[protein] + ADP + H(+)</text>
        <dbReference type="Rhea" id="RHEA:17989"/>
        <dbReference type="Rhea" id="RHEA-COMP:9863"/>
        <dbReference type="Rhea" id="RHEA-COMP:11604"/>
        <dbReference type="ChEBI" id="CHEBI:15378"/>
        <dbReference type="ChEBI" id="CHEBI:29999"/>
        <dbReference type="ChEBI" id="CHEBI:30616"/>
        <dbReference type="ChEBI" id="CHEBI:83421"/>
        <dbReference type="ChEBI" id="CHEBI:456216"/>
        <dbReference type="EC" id="2.7.11.22"/>
    </reaction>
</comment>
<dbReference type="Gene3D" id="3.30.200.20">
    <property type="entry name" value="Phosphorylase Kinase, domain 1"/>
    <property type="match status" value="1"/>
</dbReference>
<dbReference type="InterPro" id="IPR008271">
    <property type="entry name" value="Ser/Thr_kinase_AS"/>
</dbReference>
<dbReference type="OrthoDB" id="1732493at2759"/>